<keyword evidence="9" id="KW-1185">Reference proteome</keyword>
<dbReference type="OrthoDB" id="9790423at2"/>
<feature type="domain" description="RNA polymerase sigma factor 70 region 4 type 2" evidence="7">
    <location>
        <begin position="134"/>
        <end position="173"/>
    </location>
</feature>
<evidence type="ECO:0000256" key="1">
    <source>
        <dbReference type="ARBA" id="ARBA00010641"/>
    </source>
</evidence>
<evidence type="ECO:0000256" key="5">
    <source>
        <dbReference type="ARBA" id="ARBA00023163"/>
    </source>
</evidence>
<organism evidence="8 9">
    <name type="scientific">Fluviicola chungangensis</name>
    <dbReference type="NCBI Taxonomy" id="2597671"/>
    <lineage>
        <taxon>Bacteria</taxon>
        <taxon>Pseudomonadati</taxon>
        <taxon>Bacteroidota</taxon>
        <taxon>Flavobacteriia</taxon>
        <taxon>Flavobacteriales</taxon>
        <taxon>Crocinitomicaceae</taxon>
        <taxon>Fluviicola</taxon>
    </lineage>
</organism>
<dbReference type="GO" id="GO:0003677">
    <property type="term" value="F:DNA binding"/>
    <property type="evidence" value="ECO:0007669"/>
    <property type="project" value="UniProtKB-KW"/>
</dbReference>
<dbReference type="SUPFAM" id="SSF88946">
    <property type="entry name" value="Sigma2 domain of RNA polymerase sigma factors"/>
    <property type="match status" value="1"/>
</dbReference>
<keyword evidence="5" id="KW-0804">Transcription</keyword>
<dbReference type="GO" id="GO:0016987">
    <property type="term" value="F:sigma factor activity"/>
    <property type="evidence" value="ECO:0007669"/>
    <property type="project" value="UniProtKB-KW"/>
</dbReference>
<protein>
    <submittedName>
        <fullName evidence="8">Sigma-70 family RNA polymerase sigma factor</fullName>
    </submittedName>
</protein>
<accession>A0A556N6S5</accession>
<dbReference type="InterPro" id="IPR039425">
    <property type="entry name" value="RNA_pol_sigma-70-like"/>
</dbReference>
<dbReference type="PANTHER" id="PTHR43133">
    <property type="entry name" value="RNA POLYMERASE ECF-TYPE SIGMA FACTO"/>
    <property type="match status" value="1"/>
</dbReference>
<keyword evidence="4" id="KW-0238">DNA-binding</keyword>
<dbReference type="Pfam" id="PF08281">
    <property type="entry name" value="Sigma70_r4_2"/>
    <property type="match status" value="1"/>
</dbReference>
<dbReference type="Gene3D" id="1.10.1740.10">
    <property type="match status" value="1"/>
</dbReference>
<dbReference type="SUPFAM" id="SSF88659">
    <property type="entry name" value="Sigma3 and sigma4 domains of RNA polymerase sigma factors"/>
    <property type="match status" value="1"/>
</dbReference>
<comment type="similarity">
    <text evidence="1">Belongs to the sigma-70 factor family. ECF subfamily.</text>
</comment>
<comment type="caution">
    <text evidence="8">The sequence shown here is derived from an EMBL/GenBank/DDBJ whole genome shotgun (WGS) entry which is preliminary data.</text>
</comment>
<dbReference type="Proteomes" id="UP000316008">
    <property type="component" value="Unassembled WGS sequence"/>
</dbReference>
<dbReference type="InterPro" id="IPR013324">
    <property type="entry name" value="RNA_pol_sigma_r3/r4-like"/>
</dbReference>
<dbReference type="GO" id="GO:0006352">
    <property type="term" value="P:DNA-templated transcription initiation"/>
    <property type="evidence" value="ECO:0007669"/>
    <property type="project" value="InterPro"/>
</dbReference>
<dbReference type="Pfam" id="PF04542">
    <property type="entry name" value="Sigma70_r2"/>
    <property type="match status" value="1"/>
</dbReference>
<sequence>MAMKFLDDQVLIHYYLEGNEQAFEVLLMRHKDKIYRSIYHKIREREIAEDIFQEAFVKIIQTLKLGNYNEEGKFLPWAMRIAQNLVIDYFRKNGRMKLVSERNAKSEDFTIFSVLKMEELNIEQSISKTELETQMIELIQHLPESQKEIIEKRIFQDLSFKDIAEAENISINTALGRMRYALINLRKLIEKHQLVTDLD</sequence>
<dbReference type="PANTHER" id="PTHR43133:SF8">
    <property type="entry name" value="RNA POLYMERASE SIGMA FACTOR HI_1459-RELATED"/>
    <property type="match status" value="1"/>
</dbReference>
<name>A0A556N6S5_9FLAO</name>
<evidence type="ECO:0000256" key="3">
    <source>
        <dbReference type="ARBA" id="ARBA00023082"/>
    </source>
</evidence>
<evidence type="ECO:0000313" key="8">
    <source>
        <dbReference type="EMBL" id="TSJ47884.1"/>
    </source>
</evidence>
<evidence type="ECO:0000259" key="6">
    <source>
        <dbReference type="Pfam" id="PF04542"/>
    </source>
</evidence>
<dbReference type="InterPro" id="IPR007627">
    <property type="entry name" value="RNA_pol_sigma70_r2"/>
</dbReference>
<evidence type="ECO:0000256" key="2">
    <source>
        <dbReference type="ARBA" id="ARBA00023015"/>
    </source>
</evidence>
<evidence type="ECO:0000313" key="9">
    <source>
        <dbReference type="Proteomes" id="UP000316008"/>
    </source>
</evidence>
<dbReference type="NCBIfam" id="TIGR02937">
    <property type="entry name" value="sigma70-ECF"/>
    <property type="match status" value="1"/>
</dbReference>
<dbReference type="InterPro" id="IPR013325">
    <property type="entry name" value="RNA_pol_sigma_r2"/>
</dbReference>
<proteinExistence type="inferred from homology"/>
<evidence type="ECO:0000256" key="4">
    <source>
        <dbReference type="ARBA" id="ARBA00023125"/>
    </source>
</evidence>
<dbReference type="InterPro" id="IPR036388">
    <property type="entry name" value="WH-like_DNA-bd_sf"/>
</dbReference>
<evidence type="ECO:0000259" key="7">
    <source>
        <dbReference type="Pfam" id="PF08281"/>
    </source>
</evidence>
<gene>
    <name evidence="8" type="ORF">FO442_01780</name>
</gene>
<dbReference type="RefSeq" id="WP_144331419.1">
    <property type="nucleotide sequence ID" value="NZ_VLPL01000001.1"/>
</dbReference>
<feature type="domain" description="RNA polymerase sigma-70 region 2" evidence="6">
    <location>
        <begin position="26"/>
        <end position="95"/>
    </location>
</feature>
<keyword evidence="3" id="KW-0731">Sigma factor</keyword>
<keyword evidence="2" id="KW-0805">Transcription regulation</keyword>
<dbReference type="InterPro" id="IPR014284">
    <property type="entry name" value="RNA_pol_sigma-70_dom"/>
</dbReference>
<dbReference type="Gene3D" id="1.10.10.10">
    <property type="entry name" value="Winged helix-like DNA-binding domain superfamily/Winged helix DNA-binding domain"/>
    <property type="match status" value="1"/>
</dbReference>
<dbReference type="EMBL" id="VLPL01000001">
    <property type="protein sequence ID" value="TSJ47884.1"/>
    <property type="molecule type" value="Genomic_DNA"/>
</dbReference>
<dbReference type="AlphaFoldDB" id="A0A556N6S5"/>
<reference evidence="8 9" key="1">
    <citation type="submission" date="2019-07" db="EMBL/GenBank/DDBJ databases">
        <authorList>
            <person name="Huq M.A."/>
        </authorList>
    </citation>
    <scope>NUCLEOTIDE SEQUENCE [LARGE SCALE GENOMIC DNA]</scope>
    <source>
        <strain evidence="8 9">MAH-3</strain>
    </source>
</reference>
<dbReference type="InterPro" id="IPR013249">
    <property type="entry name" value="RNA_pol_sigma70_r4_t2"/>
</dbReference>